<evidence type="ECO:0000313" key="3">
    <source>
        <dbReference type="Proteomes" id="UP000815325"/>
    </source>
</evidence>
<dbReference type="Gene3D" id="3.10.180.10">
    <property type="entry name" value="2,3-Dihydroxybiphenyl 1,2-Dioxygenase, domain 1"/>
    <property type="match status" value="2"/>
</dbReference>
<dbReference type="InterPro" id="IPR029068">
    <property type="entry name" value="Glyas_Bleomycin-R_OHBP_Dase"/>
</dbReference>
<gene>
    <name evidence="2" type="ORF">DUNSADRAFT_12205</name>
</gene>
<dbReference type="Proteomes" id="UP000815325">
    <property type="component" value="Unassembled WGS sequence"/>
</dbReference>
<dbReference type="PANTHER" id="PTHR46036">
    <property type="entry name" value="LACTOYLGLUTATHIONE LYASE"/>
    <property type="match status" value="1"/>
</dbReference>
<accession>A0ABQ7GBR9</accession>
<evidence type="ECO:0000313" key="2">
    <source>
        <dbReference type="EMBL" id="KAF5832062.1"/>
    </source>
</evidence>
<sequence>MQSLLRNSQQVSCLPRKGPACRPACKIHRGVQVTAASGRSDAVPDSTDRRTLLATGLASLATVTVLPGRGAIAEEVVGTTSEAPSPAMTPSSAQDWLAQDSRQNLHVVNLVGDLDATVKFYKDKFGMQLLRSRDFGTSANAFMGYGPEVEGGKVGHCVMELAANQGVSSYRVGSGFQAFGIRAGGNKLPGGDVITDPTGYPFKAVPAGSSRTSEPFALVSLEVSDLERSKEFYTNVLGMSLLRQDVEDRAILGYEPELQSTAFELVASKNPRVPVDNGEGYVQMAVSTKDVYKTAEQIKAAGGPIAREPGPVPGIGTKVTATTDPDGWRFAFVDMSDFLKEFM</sequence>
<organism evidence="2 3">
    <name type="scientific">Dunaliella salina</name>
    <name type="common">Green alga</name>
    <name type="synonym">Protococcus salinus</name>
    <dbReference type="NCBI Taxonomy" id="3046"/>
    <lineage>
        <taxon>Eukaryota</taxon>
        <taxon>Viridiplantae</taxon>
        <taxon>Chlorophyta</taxon>
        <taxon>core chlorophytes</taxon>
        <taxon>Chlorophyceae</taxon>
        <taxon>CS clade</taxon>
        <taxon>Chlamydomonadales</taxon>
        <taxon>Dunaliellaceae</taxon>
        <taxon>Dunaliella</taxon>
    </lineage>
</organism>
<name>A0ABQ7GBR9_DUNSA</name>
<evidence type="ECO:0000259" key="1">
    <source>
        <dbReference type="PROSITE" id="PS51819"/>
    </source>
</evidence>
<protein>
    <submittedName>
        <fullName evidence="2">Glyoxalase/Bleomycin resistance protein/Dihydroxybiphenyl dioxygenase</fullName>
    </submittedName>
</protein>
<feature type="domain" description="VOC" evidence="1">
    <location>
        <begin position="215"/>
        <end position="335"/>
    </location>
</feature>
<proteinExistence type="predicted"/>
<feature type="domain" description="VOC" evidence="1">
    <location>
        <begin position="103"/>
        <end position="207"/>
    </location>
</feature>
<keyword evidence="3" id="KW-1185">Reference proteome</keyword>
<dbReference type="SUPFAM" id="SSF54593">
    <property type="entry name" value="Glyoxalase/Bleomycin resistance protein/Dihydroxybiphenyl dioxygenase"/>
    <property type="match status" value="2"/>
</dbReference>
<dbReference type="InterPro" id="IPR037523">
    <property type="entry name" value="VOC_core"/>
</dbReference>
<dbReference type="EMBL" id="MU069901">
    <property type="protein sequence ID" value="KAF5832062.1"/>
    <property type="molecule type" value="Genomic_DNA"/>
</dbReference>
<comment type="caution">
    <text evidence="2">The sequence shown here is derived from an EMBL/GenBank/DDBJ whole genome shotgun (WGS) entry which is preliminary data.</text>
</comment>
<dbReference type="PANTHER" id="PTHR46036:SF5">
    <property type="entry name" value="LACTOYLGLUTATHIONE LYASE"/>
    <property type="match status" value="1"/>
</dbReference>
<dbReference type="InterPro" id="IPR004360">
    <property type="entry name" value="Glyas_Fos-R_dOase_dom"/>
</dbReference>
<reference evidence="2" key="1">
    <citation type="submission" date="2017-08" db="EMBL/GenBank/DDBJ databases">
        <authorList>
            <person name="Polle J.E."/>
            <person name="Barry K."/>
            <person name="Cushman J."/>
            <person name="Schmutz J."/>
            <person name="Tran D."/>
            <person name="Hathwaick L.T."/>
            <person name="Yim W.C."/>
            <person name="Jenkins J."/>
            <person name="Mckie-Krisberg Z.M."/>
            <person name="Prochnik S."/>
            <person name="Lindquist E."/>
            <person name="Dockter R.B."/>
            <person name="Adam C."/>
            <person name="Molina H."/>
            <person name="Bunkerborg J."/>
            <person name="Jin E."/>
            <person name="Buchheim M."/>
            <person name="Magnuson J."/>
        </authorList>
    </citation>
    <scope>NUCLEOTIDE SEQUENCE</scope>
    <source>
        <strain evidence="2">CCAP 19/18</strain>
    </source>
</reference>
<dbReference type="PROSITE" id="PS51819">
    <property type="entry name" value="VOC"/>
    <property type="match status" value="2"/>
</dbReference>
<dbReference type="GO" id="GO:0051213">
    <property type="term" value="F:dioxygenase activity"/>
    <property type="evidence" value="ECO:0007669"/>
    <property type="project" value="UniProtKB-KW"/>
</dbReference>
<keyword evidence="2" id="KW-0223">Dioxygenase</keyword>
<keyword evidence="2" id="KW-0560">Oxidoreductase</keyword>
<dbReference type="Pfam" id="PF00903">
    <property type="entry name" value="Glyoxalase"/>
    <property type="match status" value="2"/>
</dbReference>